<evidence type="ECO:0000313" key="2">
    <source>
        <dbReference type="EMBL" id="GAA5199010.1"/>
    </source>
</evidence>
<evidence type="ECO:0008006" key="4">
    <source>
        <dbReference type="Google" id="ProtNLM"/>
    </source>
</evidence>
<sequence length="318" mass="33501">MALSLAGVHGSDIDPAGRRNRRTSPYQAQHRPAARQHTVAGAVKGERPSPGPSSAPVRHRRVSAWRVWAGEHPVRRPVLVVLLLLVGVGALFTAMSSDTGRSGRSKSADLTAAVRVPVDRERREVSRSAQRTAPSGAPESPTPSASPTPSPSPSPSVSPTPIRKPTRAATVVVRPAPVGGLSQVQMDYAATIVRVGEQLKLPKEAYVVAVATALQESQLLNLANYGVAESLDLPHDGVGGDHDSVGLFQQRPSSGWGTVEELMDPATSATKFYDALIEIPGWESMSVTEAAQAVQNSAFPDAYAQQESLATLVVAALV</sequence>
<dbReference type="Proteomes" id="UP001501570">
    <property type="component" value="Unassembled WGS sequence"/>
</dbReference>
<evidence type="ECO:0000256" key="1">
    <source>
        <dbReference type="SAM" id="MobiDB-lite"/>
    </source>
</evidence>
<dbReference type="EMBL" id="BAABJQ010000035">
    <property type="protein sequence ID" value="GAA5199010.1"/>
    <property type="molecule type" value="Genomic_DNA"/>
</dbReference>
<proteinExistence type="predicted"/>
<evidence type="ECO:0000313" key="3">
    <source>
        <dbReference type="Proteomes" id="UP001501570"/>
    </source>
</evidence>
<reference evidence="3" key="1">
    <citation type="journal article" date="2019" name="Int. J. Syst. Evol. Microbiol.">
        <title>The Global Catalogue of Microorganisms (GCM) 10K type strain sequencing project: providing services to taxonomists for standard genome sequencing and annotation.</title>
        <authorList>
            <consortium name="The Broad Institute Genomics Platform"/>
            <consortium name="The Broad Institute Genome Sequencing Center for Infectious Disease"/>
            <person name="Wu L."/>
            <person name="Ma J."/>
        </authorList>
    </citation>
    <scope>NUCLEOTIDE SEQUENCE [LARGE SCALE GENOMIC DNA]</scope>
    <source>
        <strain evidence="3">JCM 18304</strain>
    </source>
</reference>
<gene>
    <name evidence="2" type="ORF">GCM10023322_73670</name>
</gene>
<organism evidence="2 3">
    <name type="scientific">Rugosimonospora acidiphila</name>
    <dbReference type="NCBI Taxonomy" id="556531"/>
    <lineage>
        <taxon>Bacteria</taxon>
        <taxon>Bacillati</taxon>
        <taxon>Actinomycetota</taxon>
        <taxon>Actinomycetes</taxon>
        <taxon>Micromonosporales</taxon>
        <taxon>Micromonosporaceae</taxon>
        <taxon>Rugosimonospora</taxon>
    </lineage>
</organism>
<feature type="region of interest" description="Disordered" evidence="1">
    <location>
        <begin position="1"/>
        <end position="59"/>
    </location>
</feature>
<feature type="compositionally biased region" description="Pro residues" evidence="1">
    <location>
        <begin position="140"/>
        <end position="158"/>
    </location>
</feature>
<name>A0ABP9SQ01_9ACTN</name>
<comment type="caution">
    <text evidence="2">The sequence shown here is derived from an EMBL/GenBank/DDBJ whole genome shotgun (WGS) entry which is preliminary data.</text>
</comment>
<protein>
    <recommendedName>
        <fullName evidence="4">Peptidase M23</fullName>
    </recommendedName>
</protein>
<keyword evidence="3" id="KW-1185">Reference proteome</keyword>
<feature type="compositionally biased region" description="Low complexity" evidence="1">
    <location>
        <begin position="159"/>
        <end position="169"/>
    </location>
</feature>
<feature type="region of interest" description="Disordered" evidence="1">
    <location>
        <begin position="95"/>
        <end position="169"/>
    </location>
</feature>
<feature type="compositionally biased region" description="Basic and acidic residues" evidence="1">
    <location>
        <begin position="117"/>
        <end position="126"/>
    </location>
</feature>
<accession>A0ABP9SQ01</accession>